<dbReference type="GO" id="GO:0071973">
    <property type="term" value="P:bacterial-type flagellum-dependent cell motility"/>
    <property type="evidence" value="ECO:0007669"/>
    <property type="project" value="InterPro"/>
</dbReference>
<evidence type="ECO:0000256" key="2">
    <source>
        <dbReference type="ARBA" id="ARBA00009272"/>
    </source>
</evidence>
<dbReference type="AlphaFoldDB" id="A0A5E4PLK1"/>
<evidence type="ECO:0000256" key="1">
    <source>
        <dbReference type="ARBA" id="ARBA00004117"/>
    </source>
</evidence>
<organism evidence="6 7">
    <name type="scientific">Aquicella siphonis</name>
    <dbReference type="NCBI Taxonomy" id="254247"/>
    <lineage>
        <taxon>Bacteria</taxon>
        <taxon>Pseudomonadati</taxon>
        <taxon>Pseudomonadota</taxon>
        <taxon>Gammaproteobacteria</taxon>
        <taxon>Legionellales</taxon>
        <taxon>Coxiellaceae</taxon>
        <taxon>Aquicella</taxon>
    </lineage>
</organism>
<dbReference type="EMBL" id="LR699120">
    <property type="protein sequence ID" value="VVC77106.1"/>
    <property type="molecule type" value="Genomic_DNA"/>
</dbReference>
<protein>
    <recommendedName>
        <fullName evidence="3 5">Flagellar hook-basal body complex protein FliE</fullName>
    </recommendedName>
</protein>
<sequence>MSINNVSGVRSDINEMLSKIREISNKSKVFSENSSVTPGVNAPKSASFQETMSAVKDVFSNVNNIQIESEKVKDAYLSGDKHVSMSQVLIASQKSKLAFEGLVTVRNKILEAYKEIMNMPV</sequence>
<gene>
    <name evidence="5 6" type="primary">fliE</name>
    <name evidence="6" type="ORF">AQUSIP_24330</name>
</gene>
<evidence type="ECO:0000256" key="4">
    <source>
        <dbReference type="ARBA" id="ARBA00023143"/>
    </source>
</evidence>
<dbReference type="GO" id="GO:0003774">
    <property type="term" value="F:cytoskeletal motor activity"/>
    <property type="evidence" value="ECO:0007669"/>
    <property type="project" value="InterPro"/>
</dbReference>
<comment type="similarity">
    <text evidence="2 5">Belongs to the FliE family.</text>
</comment>
<dbReference type="KEGG" id="asip:AQUSIP_24330"/>
<accession>A0A5E4PLK1</accession>
<keyword evidence="7" id="KW-1185">Reference proteome</keyword>
<dbReference type="PANTHER" id="PTHR34653">
    <property type="match status" value="1"/>
</dbReference>
<keyword evidence="6" id="KW-0969">Cilium</keyword>
<keyword evidence="6" id="KW-0966">Cell projection</keyword>
<evidence type="ECO:0000313" key="7">
    <source>
        <dbReference type="Proteomes" id="UP000324194"/>
    </source>
</evidence>
<comment type="subcellular location">
    <subcellularLocation>
        <location evidence="1 5">Bacterial flagellum basal body</location>
    </subcellularLocation>
</comment>
<dbReference type="HAMAP" id="MF_00724">
    <property type="entry name" value="FliE"/>
    <property type="match status" value="1"/>
</dbReference>
<evidence type="ECO:0000313" key="6">
    <source>
        <dbReference type="EMBL" id="VVC77106.1"/>
    </source>
</evidence>
<reference evidence="6 7" key="1">
    <citation type="submission" date="2019-08" db="EMBL/GenBank/DDBJ databases">
        <authorList>
            <person name="Guy L."/>
        </authorList>
    </citation>
    <scope>NUCLEOTIDE SEQUENCE [LARGE SCALE GENOMIC DNA]</scope>
    <source>
        <strain evidence="6 7">SGT-108</strain>
    </source>
</reference>
<dbReference type="Proteomes" id="UP000324194">
    <property type="component" value="Chromosome 2"/>
</dbReference>
<keyword evidence="6" id="KW-0282">Flagellum</keyword>
<dbReference type="PANTHER" id="PTHR34653:SF1">
    <property type="entry name" value="FLAGELLAR HOOK-BASAL BODY COMPLEX PROTEIN FLIE"/>
    <property type="match status" value="1"/>
</dbReference>
<evidence type="ECO:0000256" key="5">
    <source>
        <dbReference type="HAMAP-Rule" id="MF_00724"/>
    </source>
</evidence>
<proteinExistence type="inferred from homology"/>
<dbReference type="Pfam" id="PF02049">
    <property type="entry name" value="FliE"/>
    <property type="match status" value="1"/>
</dbReference>
<name>A0A5E4PLK1_9COXI</name>
<dbReference type="NCBIfam" id="TIGR00205">
    <property type="entry name" value="fliE"/>
    <property type="match status" value="1"/>
</dbReference>
<dbReference type="PRINTS" id="PR01006">
    <property type="entry name" value="FLGHOOKFLIE"/>
</dbReference>
<dbReference type="GO" id="GO:0005198">
    <property type="term" value="F:structural molecule activity"/>
    <property type="evidence" value="ECO:0007669"/>
    <property type="project" value="UniProtKB-UniRule"/>
</dbReference>
<dbReference type="RefSeq" id="WP_172622871.1">
    <property type="nucleotide sequence ID" value="NZ_LR699120.1"/>
</dbReference>
<evidence type="ECO:0000256" key="3">
    <source>
        <dbReference type="ARBA" id="ARBA00018024"/>
    </source>
</evidence>
<dbReference type="GO" id="GO:0009425">
    <property type="term" value="C:bacterial-type flagellum basal body"/>
    <property type="evidence" value="ECO:0007669"/>
    <property type="project" value="UniProtKB-SubCell"/>
</dbReference>
<dbReference type="InterPro" id="IPR001624">
    <property type="entry name" value="FliE"/>
</dbReference>
<keyword evidence="4 5" id="KW-0975">Bacterial flagellum</keyword>